<dbReference type="Proteomes" id="UP000822688">
    <property type="component" value="Chromosome 11"/>
</dbReference>
<keyword evidence="1" id="KW-0732">Signal</keyword>
<protein>
    <submittedName>
        <fullName evidence="2">Uncharacterized protein</fullName>
    </submittedName>
</protein>
<keyword evidence="3" id="KW-1185">Reference proteome</keyword>
<name>A0A8T0GEK2_CERPU</name>
<comment type="caution">
    <text evidence="2">The sequence shown here is derived from an EMBL/GenBank/DDBJ whole genome shotgun (WGS) entry which is preliminary data.</text>
</comment>
<evidence type="ECO:0000256" key="1">
    <source>
        <dbReference type="SAM" id="SignalP"/>
    </source>
</evidence>
<feature type="chain" id="PRO_5035833677" evidence="1">
    <location>
        <begin position="21"/>
        <end position="64"/>
    </location>
</feature>
<dbReference type="AlphaFoldDB" id="A0A8T0GEK2"/>
<gene>
    <name evidence="2" type="ORF">KC19_11G160000</name>
</gene>
<evidence type="ECO:0000313" key="2">
    <source>
        <dbReference type="EMBL" id="KAG0557826.1"/>
    </source>
</evidence>
<proteinExistence type="predicted"/>
<organism evidence="2 3">
    <name type="scientific">Ceratodon purpureus</name>
    <name type="common">Fire moss</name>
    <name type="synonym">Dicranum purpureum</name>
    <dbReference type="NCBI Taxonomy" id="3225"/>
    <lineage>
        <taxon>Eukaryota</taxon>
        <taxon>Viridiplantae</taxon>
        <taxon>Streptophyta</taxon>
        <taxon>Embryophyta</taxon>
        <taxon>Bryophyta</taxon>
        <taxon>Bryophytina</taxon>
        <taxon>Bryopsida</taxon>
        <taxon>Dicranidae</taxon>
        <taxon>Pseudoditrichales</taxon>
        <taxon>Ditrichaceae</taxon>
        <taxon>Ceratodon</taxon>
    </lineage>
</organism>
<reference evidence="2 3" key="1">
    <citation type="submission" date="2020-06" db="EMBL/GenBank/DDBJ databases">
        <title>WGS assembly of Ceratodon purpureus strain R40.</title>
        <authorList>
            <person name="Carey S.B."/>
            <person name="Jenkins J."/>
            <person name="Shu S."/>
            <person name="Lovell J.T."/>
            <person name="Sreedasyam A."/>
            <person name="Maumus F."/>
            <person name="Tiley G.P."/>
            <person name="Fernandez-Pozo N."/>
            <person name="Barry K."/>
            <person name="Chen C."/>
            <person name="Wang M."/>
            <person name="Lipzen A."/>
            <person name="Daum C."/>
            <person name="Saski C.A."/>
            <person name="Payton A.C."/>
            <person name="Mcbreen J.C."/>
            <person name="Conrad R.E."/>
            <person name="Kollar L.M."/>
            <person name="Olsson S."/>
            <person name="Huttunen S."/>
            <person name="Landis J.B."/>
            <person name="Wickett N.J."/>
            <person name="Johnson M.G."/>
            <person name="Rensing S.A."/>
            <person name="Grimwood J."/>
            <person name="Schmutz J."/>
            <person name="Mcdaniel S.F."/>
        </authorList>
    </citation>
    <scope>NUCLEOTIDE SEQUENCE [LARGE SCALE GENOMIC DNA]</scope>
    <source>
        <strain evidence="2 3">R40</strain>
    </source>
</reference>
<accession>A0A8T0GEK2</accession>
<evidence type="ECO:0000313" key="3">
    <source>
        <dbReference type="Proteomes" id="UP000822688"/>
    </source>
</evidence>
<dbReference type="EMBL" id="CM026432">
    <property type="protein sequence ID" value="KAG0557826.1"/>
    <property type="molecule type" value="Genomic_DNA"/>
</dbReference>
<feature type="signal peptide" evidence="1">
    <location>
        <begin position="1"/>
        <end position="20"/>
    </location>
</feature>
<sequence>MLWICVVCIWFKNLLKLVQAGSALFAGTALIELDFMISSITGGLSSWPSSTRIHYLIESSHDGR</sequence>